<dbReference type="Pfam" id="PF12937">
    <property type="entry name" value="F-box-like"/>
    <property type="match status" value="1"/>
</dbReference>
<dbReference type="SMART" id="SM00256">
    <property type="entry name" value="FBOX"/>
    <property type="match status" value="1"/>
</dbReference>
<dbReference type="PANTHER" id="PTHR31215">
    <property type="entry name" value="OS05G0510400 PROTEIN-RELATED"/>
    <property type="match status" value="1"/>
</dbReference>
<dbReference type="OrthoDB" id="812961at2759"/>
<evidence type="ECO:0000313" key="3">
    <source>
        <dbReference type="Proteomes" id="UP000886595"/>
    </source>
</evidence>
<keyword evidence="3" id="KW-1185">Reference proteome</keyword>
<evidence type="ECO:0000313" key="2">
    <source>
        <dbReference type="EMBL" id="KAG2281361.1"/>
    </source>
</evidence>
<name>A0A8X7UMF7_BRACI</name>
<gene>
    <name evidence="2" type="ORF">Bca52824_052581</name>
</gene>
<dbReference type="AlphaFoldDB" id="A0A8X7UMF7"/>
<accession>A0A8X7UMF7</accession>
<feature type="domain" description="F-box" evidence="1">
    <location>
        <begin position="7"/>
        <end position="48"/>
    </location>
</feature>
<protein>
    <recommendedName>
        <fullName evidence="1">F-box domain-containing protein</fullName>
    </recommendedName>
</protein>
<reference evidence="2 3" key="1">
    <citation type="submission" date="2020-02" db="EMBL/GenBank/DDBJ databases">
        <authorList>
            <person name="Ma Q."/>
            <person name="Huang Y."/>
            <person name="Song X."/>
            <person name="Pei D."/>
        </authorList>
    </citation>
    <scope>NUCLEOTIDE SEQUENCE [LARGE SCALE GENOMIC DNA]</scope>
    <source>
        <strain evidence="2">Sxm20200214</strain>
        <tissue evidence="2">Leaf</tissue>
    </source>
</reference>
<dbReference type="InterPro" id="IPR001810">
    <property type="entry name" value="F-box_dom"/>
</dbReference>
<dbReference type="InterPro" id="IPR044809">
    <property type="entry name" value="AUF1-like"/>
</dbReference>
<organism evidence="2 3">
    <name type="scientific">Brassica carinata</name>
    <name type="common">Ethiopian mustard</name>
    <name type="synonym">Abyssinian cabbage</name>
    <dbReference type="NCBI Taxonomy" id="52824"/>
    <lineage>
        <taxon>Eukaryota</taxon>
        <taxon>Viridiplantae</taxon>
        <taxon>Streptophyta</taxon>
        <taxon>Embryophyta</taxon>
        <taxon>Tracheophyta</taxon>
        <taxon>Spermatophyta</taxon>
        <taxon>Magnoliopsida</taxon>
        <taxon>eudicotyledons</taxon>
        <taxon>Gunneridae</taxon>
        <taxon>Pentapetalae</taxon>
        <taxon>rosids</taxon>
        <taxon>malvids</taxon>
        <taxon>Brassicales</taxon>
        <taxon>Brassicaceae</taxon>
        <taxon>Brassiceae</taxon>
        <taxon>Brassica</taxon>
    </lineage>
</organism>
<proteinExistence type="predicted"/>
<dbReference type="Proteomes" id="UP000886595">
    <property type="component" value="Unassembled WGS sequence"/>
</dbReference>
<sequence>MDAFDAIPNHVVIDILNKVADVKTLIRCRSVSKRFNSLAAQSDSLLLQLDQIFAAAESEPELKDFPVGGDWWWVLRKATRVLGSSSFDAWIVSGEWKAPA</sequence>
<dbReference type="SUPFAM" id="SSF81383">
    <property type="entry name" value="F-box domain"/>
    <property type="match status" value="1"/>
</dbReference>
<dbReference type="Gene3D" id="1.20.1280.50">
    <property type="match status" value="1"/>
</dbReference>
<dbReference type="EMBL" id="JAAMPC010000011">
    <property type="protein sequence ID" value="KAG2281361.1"/>
    <property type="molecule type" value="Genomic_DNA"/>
</dbReference>
<evidence type="ECO:0000259" key="1">
    <source>
        <dbReference type="SMART" id="SM00256"/>
    </source>
</evidence>
<comment type="caution">
    <text evidence="2">The sequence shown here is derived from an EMBL/GenBank/DDBJ whole genome shotgun (WGS) entry which is preliminary data.</text>
</comment>
<dbReference type="InterPro" id="IPR036047">
    <property type="entry name" value="F-box-like_dom_sf"/>
</dbReference>